<gene>
    <name evidence="1" type="ORF">BFQ30_08615</name>
</gene>
<protein>
    <recommendedName>
        <fullName evidence="3">HK97 gp10 family phage protein</fullName>
    </recommendedName>
</protein>
<name>A0ABX3BSX3_9PAST</name>
<organism evidence="1 2">
    <name type="scientific">Haemophilus quentini</name>
    <dbReference type="NCBI Taxonomy" id="123834"/>
    <lineage>
        <taxon>Bacteria</taxon>
        <taxon>Pseudomonadati</taxon>
        <taxon>Pseudomonadota</taxon>
        <taxon>Gammaproteobacteria</taxon>
        <taxon>Pasteurellales</taxon>
        <taxon>Pasteurellaceae</taxon>
        <taxon>Haemophilus</taxon>
    </lineage>
</organism>
<dbReference type="NCBIfam" id="TIGR01725">
    <property type="entry name" value="phge_HK97_gp10"/>
    <property type="match status" value="1"/>
</dbReference>
<keyword evidence="2" id="KW-1185">Reference proteome</keyword>
<proteinExistence type="predicted"/>
<accession>A0ABX3BSX3</accession>
<reference evidence="1 2" key="1">
    <citation type="submission" date="2016-08" db="EMBL/GenBank/DDBJ databases">
        <authorList>
            <person name="Eshaghi A."/>
            <person name="Soares D."/>
            <person name="Kus J."/>
            <person name="Richardson D."/>
            <person name="Li A."/>
            <person name="Patel S.N."/>
        </authorList>
    </citation>
    <scope>NUCLEOTIDE SEQUENCE [LARGE SCALE GENOMIC DNA]</scope>
    <source>
        <strain evidence="1 2">C860</strain>
    </source>
</reference>
<evidence type="ECO:0000313" key="2">
    <source>
        <dbReference type="Proteomes" id="UP000175677"/>
    </source>
</evidence>
<evidence type="ECO:0008006" key="3">
    <source>
        <dbReference type="Google" id="ProtNLM"/>
    </source>
</evidence>
<dbReference type="Proteomes" id="UP000175677">
    <property type="component" value="Unassembled WGS sequence"/>
</dbReference>
<sequence length="151" mass="17416">MGDFSNAIEQFRIKIENQLMTEQPKAIKKALNAAAQVLKDEIKPIVPTLSKSTDFRKKGTVKNNVRHRTRLFKDKSGGVTIVRIRRTKGRRMASVRDNTKDRTDPFYWFMLDRGTKKMSGAHFMERAWGKGKSRAINTAKKVFISEMKKLN</sequence>
<dbReference type="InterPro" id="IPR010064">
    <property type="entry name" value="HK97-gp10_tail"/>
</dbReference>
<dbReference type="EMBL" id="MDJC01000018">
    <property type="protein sequence ID" value="OEY76522.1"/>
    <property type="molecule type" value="Genomic_DNA"/>
</dbReference>
<evidence type="ECO:0000313" key="1">
    <source>
        <dbReference type="EMBL" id="OEY76522.1"/>
    </source>
</evidence>
<dbReference type="RefSeq" id="WP_005641228.1">
    <property type="nucleotide sequence ID" value="NZ_MCII02000003.1"/>
</dbReference>
<comment type="caution">
    <text evidence="1">The sequence shown here is derived from an EMBL/GenBank/DDBJ whole genome shotgun (WGS) entry which is preliminary data.</text>
</comment>
<dbReference type="Pfam" id="PF04883">
    <property type="entry name" value="HK97-gp10_like"/>
    <property type="match status" value="1"/>
</dbReference>